<feature type="transmembrane region" description="Helical" evidence="1">
    <location>
        <begin position="227"/>
        <end position="249"/>
    </location>
</feature>
<feature type="transmembrane region" description="Helical" evidence="1">
    <location>
        <begin position="113"/>
        <end position="134"/>
    </location>
</feature>
<evidence type="ECO:0008006" key="3">
    <source>
        <dbReference type="Google" id="ProtNLM"/>
    </source>
</evidence>
<feature type="transmembrane region" description="Helical" evidence="1">
    <location>
        <begin position="155"/>
        <end position="176"/>
    </location>
</feature>
<sequence>MSVPTGLNESVLYLSLLGYCLYALGWTNQRTQRGLYRFLLMLTGTQQVSALILFLLYLPGILLHEGTHWLAAWLLRLKPRAFTVWPTLRGNTLELGSVQMAETDIWRDTAVGLAPLVVGSTAMAVIGTQILYATELAELALGLRFGRIVDWFREMLAVQDSTLWLYLLFAFGNGMMPSVSDRRSLRLVVFYFGLGILMLVLADLLSRQVSIDWLLAALAGTAAPSRMVVSCLMLVLLFDFCLLGLLSVYDLLLSGRRTP</sequence>
<evidence type="ECO:0000256" key="1">
    <source>
        <dbReference type="SAM" id="Phobius"/>
    </source>
</evidence>
<keyword evidence="1" id="KW-0812">Transmembrane</keyword>
<proteinExistence type="predicted"/>
<reference evidence="2" key="1">
    <citation type="submission" date="2019-09" db="EMBL/GenBank/DDBJ databases">
        <title>Characterisation of the sponge microbiome using genome-centric metagenomics.</title>
        <authorList>
            <person name="Engelberts J.P."/>
            <person name="Robbins S.J."/>
            <person name="De Goeij J.M."/>
            <person name="Aranda M."/>
            <person name="Bell S.C."/>
            <person name="Webster N.S."/>
        </authorList>
    </citation>
    <scope>NUCLEOTIDE SEQUENCE</scope>
    <source>
        <strain evidence="2">SB0662_bin_9</strain>
    </source>
</reference>
<accession>A0A6B1DVT4</accession>
<keyword evidence="1" id="KW-1133">Transmembrane helix</keyword>
<organism evidence="2">
    <name type="scientific">Caldilineaceae bacterium SB0662_bin_9</name>
    <dbReference type="NCBI Taxonomy" id="2605258"/>
    <lineage>
        <taxon>Bacteria</taxon>
        <taxon>Bacillati</taxon>
        <taxon>Chloroflexota</taxon>
        <taxon>Caldilineae</taxon>
        <taxon>Caldilineales</taxon>
        <taxon>Caldilineaceae</taxon>
    </lineage>
</organism>
<gene>
    <name evidence="2" type="ORF">F4Y08_12405</name>
</gene>
<dbReference type="AlphaFoldDB" id="A0A6B1DVT4"/>
<feature type="transmembrane region" description="Helical" evidence="1">
    <location>
        <begin position="188"/>
        <end position="206"/>
    </location>
</feature>
<feature type="transmembrane region" description="Helical" evidence="1">
    <location>
        <begin position="6"/>
        <end position="26"/>
    </location>
</feature>
<protein>
    <recommendedName>
        <fullName evidence="3">M50 family metallopeptidase</fullName>
    </recommendedName>
</protein>
<name>A0A6B1DVT4_9CHLR</name>
<keyword evidence="1" id="KW-0472">Membrane</keyword>
<dbReference type="EMBL" id="VXPY01000087">
    <property type="protein sequence ID" value="MYD91117.1"/>
    <property type="molecule type" value="Genomic_DNA"/>
</dbReference>
<evidence type="ECO:0000313" key="2">
    <source>
        <dbReference type="EMBL" id="MYD91117.1"/>
    </source>
</evidence>
<comment type="caution">
    <text evidence="2">The sequence shown here is derived from an EMBL/GenBank/DDBJ whole genome shotgun (WGS) entry which is preliminary data.</text>
</comment>